<dbReference type="FunFam" id="3.30.1330.40:FF:000001">
    <property type="entry name" value="L-PSP family endoribonuclease"/>
    <property type="match status" value="1"/>
</dbReference>
<dbReference type="CDD" id="cd00448">
    <property type="entry name" value="YjgF_YER057c_UK114_family"/>
    <property type="match status" value="1"/>
</dbReference>
<dbReference type="OrthoDB" id="9803101at2"/>
<gene>
    <name evidence="3" type="ORF">DA73_0229265</name>
    <name evidence="2" type="ORF">DA73_0400040490</name>
</gene>
<accession>A0A0C1QTA6</accession>
<protein>
    <submittedName>
        <fullName evidence="2">RidA family protein</fullName>
    </submittedName>
    <submittedName>
        <fullName evidence="3">Translation initiation inhibitor, yjgF family protein</fullName>
    </submittedName>
</protein>
<comment type="similarity">
    <text evidence="1">Belongs to the RutC family.</text>
</comment>
<dbReference type="GO" id="GO:0019239">
    <property type="term" value="F:deaminase activity"/>
    <property type="evidence" value="ECO:0007669"/>
    <property type="project" value="TreeGrafter"/>
</dbReference>
<evidence type="ECO:0000256" key="1">
    <source>
        <dbReference type="ARBA" id="ARBA00010552"/>
    </source>
</evidence>
<keyword evidence="4" id="KW-1185">Reference proteome</keyword>
<dbReference type="STRING" id="1479485.DA73_0229265"/>
<dbReference type="PANTHER" id="PTHR11803:SF39">
    <property type="entry name" value="2-IMINOBUTANOATE_2-IMINOPROPANOATE DEAMINASE"/>
    <property type="match status" value="1"/>
</dbReference>
<reference evidence="2" key="2">
    <citation type="submission" date="2019-11" db="EMBL/GenBank/DDBJ databases">
        <title>Improved Assembly of Tolypothrix boutellei genome.</title>
        <authorList>
            <person name="Sarangi A.N."/>
            <person name="Mukherjee M."/>
            <person name="Ghosh S."/>
            <person name="Singh D."/>
            <person name="Das A."/>
            <person name="Kant S."/>
            <person name="Prusty A."/>
            <person name="Tripathy S."/>
        </authorList>
    </citation>
    <scope>NUCLEOTIDE SEQUENCE</scope>
    <source>
        <strain evidence="2">VB521301</strain>
    </source>
</reference>
<evidence type="ECO:0000313" key="4">
    <source>
        <dbReference type="Proteomes" id="UP000029738"/>
    </source>
</evidence>
<dbReference type="RefSeq" id="WP_038076667.1">
    <property type="nucleotide sequence ID" value="NZ_JHEG04000002.1"/>
</dbReference>
<dbReference type="InterPro" id="IPR006175">
    <property type="entry name" value="YjgF/YER057c/UK114"/>
</dbReference>
<dbReference type="GO" id="GO:0005829">
    <property type="term" value="C:cytosol"/>
    <property type="evidence" value="ECO:0007669"/>
    <property type="project" value="TreeGrafter"/>
</dbReference>
<dbReference type="SUPFAM" id="SSF55298">
    <property type="entry name" value="YjgF-like"/>
    <property type="match status" value="1"/>
</dbReference>
<dbReference type="Proteomes" id="UP000029738">
    <property type="component" value="Unassembled WGS sequence"/>
</dbReference>
<proteinExistence type="inferred from homology"/>
<dbReference type="AlphaFoldDB" id="A0A0C1QTA6"/>
<name>A0A0C1QTA6_9CYAN</name>
<dbReference type="EMBL" id="JHEG02000058">
    <property type="protein sequence ID" value="KIE08629.1"/>
    <property type="molecule type" value="Genomic_DNA"/>
</dbReference>
<reference evidence="3" key="1">
    <citation type="journal article" date="2015" name="Genome Announc.">
        <title>Draft Genome Sequence of Tolypothrix boutellei Strain VB521301.</title>
        <authorList>
            <person name="Chandrababunaidu M.M."/>
            <person name="Singh D."/>
            <person name="Sen D."/>
            <person name="Bhan S."/>
            <person name="Das S."/>
            <person name="Gupta A."/>
            <person name="Adhikary S.P."/>
            <person name="Tripathy S."/>
        </authorList>
    </citation>
    <scope>NUCLEOTIDE SEQUENCE</scope>
    <source>
        <strain evidence="3">VB521301</strain>
    </source>
</reference>
<dbReference type="EMBL" id="JHEG04000002">
    <property type="protein sequence ID" value="KAF3883972.1"/>
    <property type="molecule type" value="Genomic_DNA"/>
</dbReference>
<dbReference type="InterPro" id="IPR035959">
    <property type="entry name" value="RutC-like_sf"/>
</dbReference>
<evidence type="ECO:0000313" key="3">
    <source>
        <dbReference type="EMBL" id="KIE08629.1"/>
    </source>
</evidence>
<comment type="caution">
    <text evidence="3">The sequence shown here is derived from an EMBL/GenBank/DDBJ whole genome shotgun (WGS) entry which is preliminary data.</text>
</comment>
<sequence>MTSLSDSIHYLASTETESLNLPFPEAVRVGNMLYLSGVIGNIPGAKELVPGGVTAETKQTMENIKRVLERYGSSLNQVVKVTVILADIKEWNAVNEVYLTYFSKDRLPARTAFEASKLILDARVEMECIAVIA</sequence>
<dbReference type="Pfam" id="PF01042">
    <property type="entry name" value="Ribonuc_L-PSP"/>
    <property type="match status" value="1"/>
</dbReference>
<evidence type="ECO:0000313" key="2">
    <source>
        <dbReference type="EMBL" id="KAF3883972.1"/>
    </source>
</evidence>
<dbReference type="Gene3D" id="3.30.1330.40">
    <property type="entry name" value="RutC-like"/>
    <property type="match status" value="1"/>
</dbReference>
<dbReference type="PANTHER" id="PTHR11803">
    <property type="entry name" value="2-IMINOBUTANOATE/2-IMINOPROPANOATE DEAMINASE RIDA"/>
    <property type="match status" value="1"/>
</dbReference>
<organism evidence="3">
    <name type="scientific">Tolypothrix bouteillei VB521301</name>
    <dbReference type="NCBI Taxonomy" id="1479485"/>
    <lineage>
        <taxon>Bacteria</taxon>
        <taxon>Bacillati</taxon>
        <taxon>Cyanobacteriota</taxon>
        <taxon>Cyanophyceae</taxon>
        <taxon>Nostocales</taxon>
        <taxon>Tolypothrichaceae</taxon>
        <taxon>Tolypothrix</taxon>
    </lineage>
</organism>